<dbReference type="OrthoDB" id="10262720at2759"/>
<sequence>MFESSSSQITFVNQEETTQFVFTKPSVTNTTFLFKGRPYYKVSTTDPAGLITKVTDLDTNEVVITIKHRRFHADTVKFAHRFDGKSIKIKEWLIEGKMTDGFTKWTVNTLLCGAQTPSYDWLSVVVLKRPGTNPEGVTHHVSSLIDVSPLVLATPTDTKPHKPSAFWSLLSLALPYAVSASVLAIDYGSDFIKASLMKPGVPFDVLLNKDSKRKISSTVAWKNGDRLFGQDAFNLGSRFPSDTFTSLKLLQAAPFDADVRPPNRRKSWAVEELVAMQFAYIKHLAELTANEKVTDTIVTVPAYFTQFERDAIADAIEISGLRTLALINDGTAVAVNYAMTRSFPTPEYHVIYDAGASGIRATVASFTTGTAGTHIAVAGFGYDRSIGGTEMDRRLRDILADAFNVKHKKNVREDKRGMAKLWKEAQRVKAILSANTEAVANIESLAWDIDFKHKVTREEYEARCSDLKSLFARPVGDALKHAGLTLDNITSVILMGGTTRTPMIQAALKAAVGEDKIAMNVNTDEAAVLGAALHGASLSRQFKTKPIKVSDISVHDIQASYFAASSVTSSRPRSITTLIFPAGSKVGTKKVLTFKRKEDFTIYFDYKTSATPGFPTRMLEVELGNVTEAVANLTERGAVEPVIKATISLSESGFVSVTDAIAFGEIKDESLTGKFSSYTTFWSLLTFVPSGKIKGLFGGGSSSEEITTESAENLPPRDTDTTSASSSSSSAAPSESATNDKEKEKPKKAAPVENTISLSIEVKFTTIPPMTVEEKKASRARLRAIDAEEAAKSRREEVRNTFESYLYRLRDLLGDENDEAPFKKCSQEEERKAIAEKLENSFGWLHDRGDLAETSQFLDKRNALETLERPIIHRYQEIEAFPQALNNSQMWNWSTRLFLHEARQNLTAEAAADLPSKWTKEELDGLEKALKEHEKWLGEWVEKQKSVKPNEDPVIDTKEMKARAKVLETHLQKLWKRKVPKARKPKPTPRTTAPEEAKETVAAEPQGEPVVDGEQKAQEPTVQGEEGGQQAPLQDAPSHDEL</sequence>
<proteinExistence type="predicted"/>
<evidence type="ECO:0000313" key="8">
    <source>
        <dbReference type="Proteomes" id="UP001148786"/>
    </source>
</evidence>
<dbReference type="Proteomes" id="UP001148786">
    <property type="component" value="Unassembled WGS sequence"/>
</dbReference>
<dbReference type="GO" id="GO:0140662">
    <property type="term" value="F:ATP-dependent protein folding chaperone"/>
    <property type="evidence" value="ECO:0007669"/>
    <property type="project" value="InterPro"/>
</dbReference>
<dbReference type="InterPro" id="IPR029047">
    <property type="entry name" value="HSP70_peptide-bd_sf"/>
</dbReference>
<dbReference type="InterPro" id="IPR043129">
    <property type="entry name" value="ATPase_NBD"/>
</dbReference>
<organism evidence="7 8">
    <name type="scientific">Agrocybe chaxingu</name>
    <dbReference type="NCBI Taxonomy" id="84603"/>
    <lineage>
        <taxon>Eukaryota</taxon>
        <taxon>Fungi</taxon>
        <taxon>Dikarya</taxon>
        <taxon>Basidiomycota</taxon>
        <taxon>Agaricomycotina</taxon>
        <taxon>Agaricomycetes</taxon>
        <taxon>Agaricomycetidae</taxon>
        <taxon>Agaricales</taxon>
        <taxon>Agaricineae</taxon>
        <taxon>Strophariaceae</taxon>
        <taxon>Agrocybe</taxon>
    </lineage>
</organism>
<dbReference type="Gene3D" id="3.30.30.30">
    <property type="match status" value="2"/>
</dbReference>
<comment type="caution">
    <text evidence="7">The sequence shown here is derived from an EMBL/GenBank/DDBJ whole genome shotgun (WGS) entry which is preliminary data.</text>
</comment>
<feature type="compositionally biased region" description="Basic and acidic residues" evidence="5">
    <location>
        <begin position="738"/>
        <end position="747"/>
    </location>
</feature>
<accession>A0A9W8N0I6</accession>
<dbReference type="FunFam" id="3.90.640.10:FF:000004">
    <property type="entry name" value="Heat shock 70 kDa protein 4"/>
    <property type="match status" value="1"/>
</dbReference>
<keyword evidence="3" id="KW-0067">ATP-binding</keyword>
<evidence type="ECO:0000259" key="6">
    <source>
        <dbReference type="Pfam" id="PF20236"/>
    </source>
</evidence>
<reference evidence="7" key="1">
    <citation type="submission" date="2022-07" db="EMBL/GenBank/DDBJ databases">
        <title>Genome Sequence of Agrocybe chaxingu.</title>
        <authorList>
            <person name="Buettner E."/>
        </authorList>
    </citation>
    <scope>NUCLEOTIDE SEQUENCE</scope>
    <source>
        <strain evidence="7">MP-N11</strain>
    </source>
</reference>
<feature type="region of interest" description="Disordered" evidence="5">
    <location>
        <begin position="699"/>
        <end position="752"/>
    </location>
</feature>
<dbReference type="GO" id="GO:0034663">
    <property type="term" value="C:endoplasmic reticulum chaperone complex"/>
    <property type="evidence" value="ECO:0007669"/>
    <property type="project" value="TreeGrafter"/>
</dbReference>
<keyword evidence="8" id="KW-1185">Reference proteome</keyword>
<dbReference type="Pfam" id="PF20236">
    <property type="entry name" value="DUF6593"/>
    <property type="match status" value="1"/>
</dbReference>
<dbReference type="InterPro" id="IPR013126">
    <property type="entry name" value="Hsp_70_fam"/>
</dbReference>
<feature type="compositionally biased region" description="Low complexity" evidence="5">
    <location>
        <begin position="721"/>
        <end position="737"/>
    </location>
</feature>
<dbReference type="PANTHER" id="PTHR45639">
    <property type="entry name" value="HSC70CB, ISOFORM G-RELATED"/>
    <property type="match status" value="1"/>
</dbReference>
<evidence type="ECO:0000256" key="5">
    <source>
        <dbReference type="SAM" id="MobiDB-lite"/>
    </source>
</evidence>
<dbReference type="Gene3D" id="3.30.420.40">
    <property type="match status" value="3"/>
</dbReference>
<dbReference type="GO" id="GO:0005524">
    <property type="term" value="F:ATP binding"/>
    <property type="evidence" value="ECO:0007669"/>
    <property type="project" value="UniProtKB-KW"/>
</dbReference>
<dbReference type="InterPro" id="IPR046528">
    <property type="entry name" value="DUF6593"/>
</dbReference>
<gene>
    <name evidence="7" type="ORF">NLJ89_g1202</name>
</gene>
<feature type="domain" description="DUF6593" evidence="6">
    <location>
        <begin position="26"/>
        <end position="122"/>
    </location>
</feature>
<dbReference type="CDD" id="cd10230">
    <property type="entry name" value="ASKHA_NBD_HSP70_HYOU1"/>
    <property type="match status" value="1"/>
</dbReference>
<dbReference type="Gene3D" id="1.20.1270.10">
    <property type="match status" value="1"/>
</dbReference>
<feature type="compositionally biased region" description="Basic residues" evidence="5">
    <location>
        <begin position="974"/>
        <end position="987"/>
    </location>
</feature>
<feature type="compositionally biased region" description="Low complexity" evidence="5">
    <location>
        <begin position="702"/>
        <end position="712"/>
    </location>
</feature>
<dbReference type="PRINTS" id="PR00301">
    <property type="entry name" value="HEATSHOCK70"/>
</dbReference>
<keyword evidence="4" id="KW-0143">Chaperone</keyword>
<evidence type="ECO:0000256" key="3">
    <source>
        <dbReference type="ARBA" id="ARBA00022840"/>
    </source>
</evidence>
<evidence type="ECO:0000256" key="4">
    <source>
        <dbReference type="ARBA" id="ARBA00023186"/>
    </source>
</evidence>
<evidence type="ECO:0000313" key="7">
    <source>
        <dbReference type="EMBL" id="KAJ3516309.1"/>
    </source>
</evidence>
<dbReference type="SUPFAM" id="SSF100934">
    <property type="entry name" value="Heat shock protein 70kD (HSP70), C-terminal subdomain"/>
    <property type="match status" value="1"/>
</dbReference>
<dbReference type="Gene3D" id="2.60.34.10">
    <property type="entry name" value="Substrate Binding Domain Of DNAk, Chain A, domain 1"/>
    <property type="match status" value="1"/>
</dbReference>
<dbReference type="PANTHER" id="PTHR45639:SF3">
    <property type="entry name" value="HYPOXIA UP-REGULATED PROTEIN 1"/>
    <property type="match status" value="1"/>
</dbReference>
<keyword evidence="2" id="KW-0256">Endoplasmic reticulum</keyword>
<dbReference type="GO" id="GO:0030968">
    <property type="term" value="P:endoplasmic reticulum unfolded protein response"/>
    <property type="evidence" value="ECO:0007669"/>
    <property type="project" value="TreeGrafter"/>
</dbReference>
<dbReference type="Gene3D" id="3.90.640.10">
    <property type="entry name" value="Actin, Chain A, domain 4"/>
    <property type="match status" value="1"/>
</dbReference>
<dbReference type="AlphaFoldDB" id="A0A9W8N0I6"/>
<dbReference type="SUPFAM" id="SSF53067">
    <property type="entry name" value="Actin-like ATPase domain"/>
    <property type="match status" value="2"/>
</dbReference>
<dbReference type="EMBL" id="JANKHO010000059">
    <property type="protein sequence ID" value="KAJ3516309.1"/>
    <property type="molecule type" value="Genomic_DNA"/>
</dbReference>
<evidence type="ECO:0000256" key="2">
    <source>
        <dbReference type="ARBA" id="ARBA00022824"/>
    </source>
</evidence>
<keyword evidence="1" id="KW-0547">Nucleotide-binding</keyword>
<protein>
    <recommendedName>
        <fullName evidence="6">DUF6593 domain-containing protein</fullName>
    </recommendedName>
</protein>
<evidence type="ECO:0000256" key="1">
    <source>
        <dbReference type="ARBA" id="ARBA00022741"/>
    </source>
</evidence>
<name>A0A9W8N0I6_9AGAR</name>
<dbReference type="Pfam" id="PF00012">
    <property type="entry name" value="HSP70"/>
    <property type="match status" value="1"/>
</dbReference>
<feature type="region of interest" description="Disordered" evidence="5">
    <location>
        <begin position="974"/>
        <end position="1042"/>
    </location>
</feature>
<dbReference type="InterPro" id="IPR029048">
    <property type="entry name" value="HSP70_C_sf"/>
</dbReference>